<reference evidence="1 2" key="2">
    <citation type="journal article" date="2019" name="G3 (Bethesda)">
        <title>Hybrid Assembly of the Genome of the Entomopathogenic Nematode Steinernema carpocapsae Identifies the X-Chromosome.</title>
        <authorList>
            <person name="Serra L."/>
            <person name="Macchietto M."/>
            <person name="Macias-Munoz A."/>
            <person name="McGill C.J."/>
            <person name="Rodriguez I.M."/>
            <person name="Rodriguez B."/>
            <person name="Murad R."/>
            <person name="Mortazavi A."/>
        </authorList>
    </citation>
    <scope>NUCLEOTIDE SEQUENCE [LARGE SCALE GENOMIC DNA]</scope>
    <source>
        <strain evidence="1 2">ALL</strain>
    </source>
</reference>
<organism evidence="1 2">
    <name type="scientific">Steinernema carpocapsae</name>
    <name type="common">Entomopathogenic nematode</name>
    <dbReference type="NCBI Taxonomy" id="34508"/>
    <lineage>
        <taxon>Eukaryota</taxon>
        <taxon>Metazoa</taxon>
        <taxon>Ecdysozoa</taxon>
        <taxon>Nematoda</taxon>
        <taxon>Chromadorea</taxon>
        <taxon>Rhabditida</taxon>
        <taxon>Tylenchina</taxon>
        <taxon>Panagrolaimomorpha</taxon>
        <taxon>Strongyloidoidea</taxon>
        <taxon>Steinernematidae</taxon>
        <taxon>Steinernema</taxon>
    </lineage>
</organism>
<dbReference type="AlphaFoldDB" id="A0A4U5PEK0"/>
<name>A0A4U5PEK0_STECR</name>
<keyword evidence="2" id="KW-1185">Reference proteome</keyword>
<dbReference type="EMBL" id="AZBU02000002">
    <property type="protein sequence ID" value="TKR94830.1"/>
    <property type="molecule type" value="Genomic_DNA"/>
</dbReference>
<reference evidence="1 2" key="1">
    <citation type="journal article" date="2015" name="Genome Biol.">
        <title>Comparative genomics of Steinernema reveals deeply conserved gene regulatory networks.</title>
        <authorList>
            <person name="Dillman A.R."/>
            <person name="Macchietto M."/>
            <person name="Porter C.F."/>
            <person name="Rogers A."/>
            <person name="Williams B."/>
            <person name="Antoshechkin I."/>
            <person name="Lee M.M."/>
            <person name="Goodwin Z."/>
            <person name="Lu X."/>
            <person name="Lewis E.E."/>
            <person name="Goodrich-Blair H."/>
            <person name="Stock S.P."/>
            <person name="Adams B.J."/>
            <person name="Sternberg P.W."/>
            <person name="Mortazavi A."/>
        </authorList>
    </citation>
    <scope>NUCLEOTIDE SEQUENCE [LARGE SCALE GENOMIC DNA]</scope>
    <source>
        <strain evidence="1 2">ALL</strain>
    </source>
</reference>
<accession>A0A4U5PEK0</accession>
<gene>
    <name evidence="1" type="ORF">L596_009065</name>
</gene>
<sequence>MRLTKRPQDLDPVTLLVALLAHVAHWRGAGFRLEALLVVDPVFLVVLLAGGFRHVGDALILAHRVPIFELHVALLRLGLLCSNELFTEWKSSS</sequence>
<evidence type="ECO:0000313" key="1">
    <source>
        <dbReference type="EMBL" id="TKR94830.1"/>
    </source>
</evidence>
<evidence type="ECO:0000313" key="2">
    <source>
        <dbReference type="Proteomes" id="UP000298663"/>
    </source>
</evidence>
<proteinExistence type="predicted"/>
<comment type="caution">
    <text evidence="1">The sequence shown here is derived from an EMBL/GenBank/DDBJ whole genome shotgun (WGS) entry which is preliminary data.</text>
</comment>
<dbReference type="Proteomes" id="UP000298663">
    <property type="component" value="Unassembled WGS sequence"/>
</dbReference>
<protein>
    <submittedName>
        <fullName evidence="1">Uncharacterized protein</fullName>
    </submittedName>
</protein>